<evidence type="ECO:0000256" key="2">
    <source>
        <dbReference type="SAM" id="MobiDB-lite"/>
    </source>
</evidence>
<reference evidence="3 4" key="1">
    <citation type="journal article" date="2024" name="Commun. Biol.">
        <title>Comparative genomic analysis of thermophilic fungi reveals convergent evolutionary adaptations and gene losses.</title>
        <authorList>
            <person name="Steindorff A.S."/>
            <person name="Aguilar-Pontes M.V."/>
            <person name="Robinson A.J."/>
            <person name="Andreopoulos B."/>
            <person name="LaButti K."/>
            <person name="Kuo A."/>
            <person name="Mondo S."/>
            <person name="Riley R."/>
            <person name="Otillar R."/>
            <person name="Haridas S."/>
            <person name="Lipzen A."/>
            <person name="Grimwood J."/>
            <person name="Schmutz J."/>
            <person name="Clum A."/>
            <person name="Reid I.D."/>
            <person name="Moisan M.C."/>
            <person name="Butler G."/>
            <person name="Nguyen T.T.M."/>
            <person name="Dewar K."/>
            <person name="Conant G."/>
            <person name="Drula E."/>
            <person name="Henrissat B."/>
            <person name="Hansel C."/>
            <person name="Singer S."/>
            <person name="Hutchinson M.I."/>
            <person name="de Vries R.P."/>
            <person name="Natvig D.O."/>
            <person name="Powell A.J."/>
            <person name="Tsang A."/>
            <person name="Grigoriev I.V."/>
        </authorList>
    </citation>
    <scope>NUCLEOTIDE SEQUENCE [LARGE SCALE GENOMIC DNA]</scope>
    <source>
        <strain evidence="3 4">CBS 494.80</strain>
    </source>
</reference>
<sequence length="275" mass="31288">MATAQPAPPSLPGPGPETLNRFAFREVAIEKLMSEVRELVTESTWKGVDEDLARRCEALRIQAIQMTEENLVHKQNEAEILVNKRRIKELTDLGAEKPAEDDAKWQEYLATRKEAAEEIADFWGTRGSVVPVGKLSSDAINRGLEIKIEKLEERLKEMKEEIEKEKARFDELEGKMQKIALNGGIMDEEEKKKYREKAGLAARMEARRPAWEAAKRGVHELLARQDPNSPYHISKLKKEGWATRAYEEGLAAREKAAEEKKAREEKEDREGGPSQ</sequence>
<dbReference type="EMBL" id="JAZHXI010000018">
    <property type="protein sequence ID" value="KAL2061469.1"/>
    <property type="molecule type" value="Genomic_DNA"/>
</dbReference>
<evidence type="ECO:0000313" key="3">
    <source>
        <dbReference type="EMBL" id="KAL2061469.1"/>
    </source>
</evidence>
<comment type="caution">
    <text evidence="3">The sequence shown here is derived from an EMBL/GenBank/DDBJ whole genome shotgun (WGS) entry which is preliminary data.</text>
</comment>
<gene>
    <name evidence="3" type="ORF">VTL71DRAFT_6846</name>
</gene>
<feature type="region of interest" description="Disordered" evidence="2">
    <location>
        <begin position="249"/>
        <end position="275"/>
    </location>
</feature>
<evidence type="ECO:0000256" key="1">
    <source>
        <dbReference type="SAM" id="Coils"/>
    </source>
</evidence>
<keyword evidence="1" id="KW-0175">Coiled coil</keyword>
<proteinExistence type="predicted"/>
<protein>
    <submittedName>
        <fullName evidence="3">Uncharacterized protein</fullName>
    </submittedName>
</protein>
<organism evidence="3 4">
    <name type="scientific">Oculimacula yallundae</name>
    <dbReference type="NCBI Taxonomy" id="86028"/>
    <lineage>
        <taxon>Eukaryota</taxon>
        <taxon>Fungi</taxon>
        <taxon>Dikarya</taxon>
        <taxon>Ascomycota</taxon>
        <taxon>Pezizomycotina</taxon>
        <taxon>Leotiomycetes</taxon>
        <taxon>Helotiales</taxon>
        <taxon>Ploettnerulaceae</taxon>
        <taxon>Oculimacula</taxon>
    </lineage>
</organism>
<evidence type="ECO:0000313" key="4">
    <source>
        <dbReference type="Proteomes" id="UP001595075"/>
    </source>
</evidence>
<name>A0ABR4BV00_9HELO</name>
<feature type="coiled-coil region" evidence="1">
    <location>
        <begin position="141"/>
        <end position="182"/>
    </location>
</feature>
<keyword evidence="4" id="KW-1185">Reference proteome</keyword>
<dbReference type="Proteomes" id="UP001595075">
    <property type="component" value="Unassembled WGS sequence"/>
</dbReference>
<accession>A0ABR4BV00</accession>